<protein>
    <recommendedName>
        <fullName evidence="3">Carboxypeptidase regulatory-like domain-containing protein</fullName>
    </recommendedName>
</protein>
<evidence type="ECO:0000313" key="1">
    <source>
        <dbReference type="EMBL" id="MDR5898386.1"/>
    </source>
</evidence>
<reference evidence="1 2" key="1">
    <citation type="submission" date="2023-04" db="EMBL/GenBank/DDBJ databases">
        <title>A long-awaited taxogenomic arrangement of the family Halomonadaceae.</title>
        <authorList>
            <person name="De La Haba R."/>
            <person name="Chuvochina M."/>
            <person name="Wittouck S."/>
            <person name="Arahal D.R."/>
            <person name="Sanchez-Porro C."/>
            <person name="Hugenholtz P."/>
            <person name="Ventosa A."/>
        </authorList>
    </citation>
    <scope>NUCLEOTIDE SEQUENCE [LARGE SCALE GENOMIC DNA]</scope>
    <source>
        <strain evidence="1 2">DSM 21020</strain>
    </source>
</reference>
<dbReference type="Proteomes" id="UP001254564">
    <property type="component" value="Unassembled WGS sequence"/>
</dbReference>
<name>A0ABU1H3G3_9GAMM</name>
<gene>
    <name evidence="1" type="ORF">QC823_05215</name>
</gene>
<dbReference type="EMBL" id="JARWAN010000006">
    <property type="protein sequence ID" value="MDR5898386.1"/>
    <property type="molecule type" value="Genomic_DNA"/>
</dbReference>
<dbReference type="RefSeq" id="WP_309655299.1">
    <property type="nucleotide sequence ID" value="NZ_JARWAN010000006.1"/>
</dbReference>
<keyword evidence="2" id="KW-1185">Reference proteome</keyword>
<accession>A0ABU1H3G3</accession>
<comment type="caution">
    <text evidence="1">The sequence shown here is derived from an EMBL/GenBank/DDBJ whole genome shotgun (WGS) entry which is preliminary data.</text>
</comment>
<proteinExistence type="predicted"/>
<organism evidence="1 2">
    <name type="scientific">Vreelandella vilamensis</name>
    <dbReference type="NCBI Taxonomy" id="531309"/>
    <lineage>
        <taxon>Bacteria</taxon>
        <taxon>Pseudomonadati</taxon>
        <taxon>Pseudomonadota</taxon>
        <taxon>Gammaproteobacteria</taxon>
        <taxon>Oceanospirillales</taxon>
        <taxon>Halomonadaceae</taxon>
        <taxon>Vreelandella</taxon>
    </lineage>
</organism>
<evidence type="ECO:0000313" key="2">
    <source>
        <dbReference type="Proteomes" id="UP001254564"/>
    </source>
</evidence>
<evidence type="ECO:0008006" key="3">
    <source>
        <dbReference type="Google" id="ProtNLM"/>
    </source>
</evidence>
<sequence length="92" mass="10336">MIPGVDHYRVKVDGPSQLRVASQQWSPEGISGRMKAELRDGNGNVVARSHIRGSDFILQHSLLPGRYTLEVQGTQGARQRATQQYYLTTELR</sequence>
<dbReference type="Gene3D" id="2.60.120.380">
    <property type="match status" value="1"/>
</dbReference>